<dbReference type="STRING" id="1341154.FCR2A7T_13490"/>
<dbReference type="SUPFAM" id="SSF47413">
    <property type="entry name" value="lambda repressor-like DNA-binding domains"/>
    <property type="match status" value="1"/>
</dbReference>
<dbReference type="Pfam" id="PF01381">
    <property type="entry name" value="HTH_3"/>
    <property type="match status" value="1"/>
</dbReference>
<evidence type="ECO:0000313" key="6">
    <source>
        <dbReference type="Proteomes" id="UP000319848"/>
    </source>
</evidence>
<dbReference type="InterPro" id="IPR001387">
    <property type="entry name" value="Cro/C1-type_HTH"/>
</dbReference>
<reference evidence="5 6" key="1">
    <citation type="journal article" date="2015" name="Stand. Genomic Sci.">
        <title>Genomic Encyclopedia of Bacterial and Archaeal Type Strains, Phase III: the genomes of soil and plant-associated and newly described type strains.</title>
        <authorList>
            <person name="Whitman W.B."/>
            <person name="Woyke T."/>
            <person name="Klenk H.P."/>
            <person name="Zhou Y."/>
            <person name="Lilburn T.G."/>
            <person name="Beck B.J."/>
            <person name="De Vos P."/>
            <person name="Vandamme P."/>
            <person name="Eisen J.A."/>
            <person name="Garrity G."/>
            <person name="Hugenholtz P."/>
            <person name="Kyrpides N.C."/>
        </authorList>
    </citation>
    <scope>NUCLEOTIDE SEQUENCE [LARGE SCALE GENOMIC DNA]</scope>
    <source>
        <strain evidence="5 6">CGMCC 1.7270</strain>
    </source>
</reference>
<dbReference type="AlphaFoldDB" id="V6S0Z9"/>
<keyword evidence="2" id="KW-0238">DNA-binding</keyword>
<keyword evidence="1" id="KW-0805">Transcription regulation</keyword>
<dbReference type="InterPro" id="IPR010982">
    <property type="entry name" value="Lambda_DNA-bd_dom_sf"/>
</dbReference>
<accession>V6S0Z9</accession>
<dbReference type="SMART" id="SM00530">
    <property type="entry name" value="HTH_XRE"/>
    <property type="match status" value="1"/>
</dbReference>
<dbReference type="Gene3D" id="1.10.260.40">
    <property type="entry name" value="lambda repressor-like DNA-binding domains"/>
    <property type="match status" value="1"/>
</dbReference>
<evidence type="ECO:0000256" key="2">
    <source>
        <dbReference type="ARBA" id="ARBA00023125"/>
    </source>
</evidence>
<dbReference type="EMBL" id="VLKQ01000006">
    <property type="protein sequence ID" value="TWI12365.1"/>
    <property type="molecule type" value="Genomic_DNA"/>
</dbReference>
<gene>
    <name evidence="5" type="ORF">IP98_01577</name>
</gene>
<dbReference type="PROSITE" id="PS50943">
    <property type="entry name" value="HTH_CROC1"/>
    <property type="match status" value="1"/>
</dbReference>
<keyword evidence="6" id="KW-1185">Reference proteome</keyword>
<name>V6S0Z9_9FLAO</name>
<dbReference type="GO" id="GO:0003700">
    <property type="term" value="F:DNA-binding transcription factor activity"/>
    <property type="evidence" value="ECO:0007669"/>
    <property type="project" value="TreeGrafter"/>
</dbReference>
<dbReference type="CDD" id="cd00093">
    <property type="entry name" value="HTH_XRE"/>
    <property type="match status" value="1"/>
</dbReference>
<protein>
    <submittedName>
        <fullName evidence="5">Helix-turn-helix protein</fullName>
    </submittedName>
</protein>
<comment type="caution">
    <text evidence="5">The sequence shown here is derived from an EMBL/GenBank/DDBJ whole genome shotgun (WGS) entry which is preliminary data.</text>
</comment>
<sequence>MLKFDNTVHKKVGKRIKEIRTEKNLSQQDLAAKCNYEKSNMSRIEAGRVNLTLTTLDKVSKGLEVELMELFRF</sequence>
<proteinExistence type="predicted"/>
<dbReference type="GO" id="GO:0003677">
    <property type="term" value="F:DNA binding"/>
    <property type="evidence" value="ECO:0007669"/>
    <property type="project" value="UniProtKB-KW"/>
</dbReference>
<keyword evidence="3" id="KW-0804">Transcription</keyword>
<dbReference type="GO" id="GO:0005829">
    <property type="term" value="C:cytosol"/>
    <property type="evidence" value="ECO:0007669"/>
    <property type="project" value="TreeGrafter"/>
</dbReference>
<evidence type="ECO:0000259" key="4">
    <source>
        <dbReference type="PROSITE" id="PS50943"/>
    </source>
</evidence>
<feature type="domain" description="HTH cro/C1-type" evidence="4">
    <location>
        <begin position="16"/>
        <end position="70"/>
    </location>
</feature>
<dbReference type="OrthoDB" id="2902336at2"/>
<evidence type="ECO:0000313" key="5">
    <source>
        <dbReference type="EMBL" id="TWI12365.1"/>
    </source>
</evidence>
<evidence type="ECO:0000256" key="3">
    <source>
        <dbReference type="ARBA" id="ARBA00023163"/>
    </source>
</evidence>
<dbReference type="PANTHER" id="PTHR46797:SF23">
    <property type="entry name" value="HTH-TYPE TRANSCRIPTIONAL REGULATOR SUTR"/>
    <property type="match status" value="1"/>
</dbReference>
<dbReference type="Proteomes" id="UP000319848">
    <property type="component" value="Unassembled WGS sequence"/>
</dbReference>
<dbReference type="PANTHER" id="PTHR46797">
    <property type="entry name" value="HTH-TYPE TRANSCRIPTIONAL REGULATOR"/>
    <property type="match status" value="1"/>
</dbReference>
<evidence type="ECO:0000256" key="1">
    <source>
        <dbReference type="ARBA" id="ARBA00023015"/>
    </source>
</evidence>
<organism evidence="5 6">
    <name type="scientific">Flavobacterium cauense R2A-7</name>
    <dbReference type="NCBI Taxonomy" id="1341154"/>
    <lineage>
        <taxon>Bacteria</taxon>
        <taxon>Pseudomonadati</taxon>
        <taxon>Bacteroidota</taxon>
        <taxon>Flavobacteriia</taxon>
        <taxon>Flavobacteriales</taxon>
        <taxon>Flavobacteriaceae</taxon>
        <taxon>Flavobacterium</taxon>
    </lineage>
</organism>
<dbReference type="InterPro" id="IPR050807">
    <property type="entry name" value="TransReg_Diox_bact_type"/>
</dbReference>